<feature type="region of interest" description="Disordered" evidence="1">
    <location>
        <begin position="64"/>
        <end position="91"/>
    </location>
</feature>
<reference evidence="2 3" key="1">
    <citation type="submission" date="2019-03" db="EMBL/GenBank/DDBJ databases">
        <title>First draft genome of Liparis tanakae, snailfish: a comprehensive survey of snailfish specific genes.</title>
        <authorList>
            <person name="Kim W."/>
            <person name="Song I."/>
            <person name="Jeong J.-H."/>
            <person name="Kim D."/>
            <person name="Kim S."/>
            <person name="Ryu S."/>
            <person name="Song J.Y."/>
            <person name="Lee S.K."/>
        </authorList>
    </citation>
    <scope>NUCLEOTIDE SEQUENCE [LARGE SCALE GENOMIC DNA]</scope>
    <source>
        <tissue evidence="2">Muscle</tissue>
    </source>
</reference>
<dbReference type="AlphaFoldDB" id="A0A4Z2IY64"/>
<accession>A0A4Z2IY64</accession>
<organism evidence="2 3">
    <name type="scientific">Liparis tanakae</name>
    <name type="common">Tanaka's snailfish</name>
    <dbReference type="NCBI Taxonomy" id="230148"/>
    <lineage>
        <taxon>Eukaryota</taxon>
        <taxon>Metazoa</taxon>
        <taxon>Chordata</taxon>
        <taxon>Craniata</taxon>
        <taxon>Vertebrata</taxon>
        <taxon>Euteleostomi</taxon>
        <taxon>Actinopterygii</taxon>
        <taxon>Neopterygii</taxon>
        <taxon>Teleostei</taxon>
        <taxon>Neoteleostei</taxon>
        <taxon>Acanthomorphata</taxon>
        <taxon>Eupercaria</taxon>
        <taxon>Perciformes</taxon>
        <taxon>Cottioidei</taxon>
        <taxon>Cottales</taxon>
        <taxon>Liparidae</taxon>
        <taxon>Liparis</taxon>
    </lineage>
</organism>
<keyword evidence="3" id="KW-1185">Reference proteome</keyword>
<evidence type="ECO:0000313" key="2">
    <source>
        <dbReference type="EMBL" id="TNN82242.1"/>
    </source>
</evidence>
<comment type="caution">
    <text evidence="2">The sequence shown here is derived from an EMBL/GenBank/DDBJ whole genome shotgun (WGS) entry which is preliminary data.</text>
</comment>
<name>A0A4Z2IY64_9TELE</name>
<evidence type="ECO:0000256" key="1">
    <source>
        <dbReference type="SAM" id="MobiDB-lite"/>
    </source>
</evidence>
<sequence>MFQQDEWMRIAARRSHSSFLWDRDEPRGRGMSVSNQRAPSHMLQLVRLSLCEGDWVSQSAKASVVISSVDQDQEEKRRRAPEGGTEQQAVG</sequence>
<dbReference type="Proteomes" id="UP000314294">
    <property type="component" value="Unassembled WGS sequence"/>
</dbReference>
<gene>
    <name evidence="2" type="ORF">EYF80_007610</name>
</gene>
<dbReference type="EMBL" id="SRLO01000041">
    <property type="protein sequence ID" value="TNN82242.1"/>
    <property type="molecule type" value="Genomic_DNA"/>
</dbReference>
<protein>
    <submittedName>
        <fullName evidence="2">Uncharacterized protein</fullName>
    </submittedName>
</protein>
<evidence type="ECO:0000313" key="3">
    <source>
        <dbReference type="Proteomes" id="UP000314294"/>
    </source>
</evidence>
<proteinExistence type="predicted"/>